<organism evidence="6 7">
    <name type="scientific">Jeotgalicoccus meleagridis</name>
    <dbReference type="NCBI Taxonomy" id="2759181"/>
    <lineage>
        <taxon>Bacteria</taxon>
        <taxon>Bacillati</taxon>
        <taxon>Bacillota</taxon>
        <taxon>Bacilli</taxon>
        <taxon>Bacillales</taxon>
        <taxon>Staphylococcaceae</taxon>
        <taxon>Jeotgalicoccus</taxon>
    </lineage>
</organism>
<gene>
    <name evidence="6" type="ORF">JEODO184_01801</name>
</gene>
<feature type="transmembrane region" description="Helical" evidence="5">
    <location>
        <begin position="72"/>
        <end position="91"/>
    </location>
</feature>
<comment type="caution">
    <text evidence="6">The sequence shown here is derived from an EMBL/GenBank/DDBJ whole genome shotgun (WGS) entry which is preliminary data.</text>
</comment>
<feature type="transmembrane region" description="Helical" evidence="5">
    <location>
        <begin position="43"/>
        <end position="60"/>
    </location>
</feature>
<keyword evidence="7" id="KW-1185">Reference proteome</keyword>
<dbReference type="EMBL" id="CAJEWD010000008">
    <property type="protein sequence ID" value="CAD2079955.1"/>
    <property type="molecule type" value="Genomic_DNA"/>
</dbReference>
<evidence type="ECO:0000256" key="3">
    <source>
        <dbReference type="ARBA" id="ARBA00022989"/>
    </source>
</evidence>
<dbReference type="Proteomes" id="UP000589351">
    <property type="component" value="Unassembled WGS sequence"/>
</dbReference>
<name>A0A6V7RNK3_9STAP</name>
<dbReference type="InterPro" id="IPR010899">
    <property type="entry name" value="UPF0344"/>
</dbReference>
<accession>A0A6V7RNK3</accession>
<evidence type="ECO:0000256" key="5">
    <source>
        <dbReference type="SAM" id="Phobius"/>
    </source>
</evidence>
<feature type="transmembrane region" description="Helical" evidence="5">
    <location>
        <begin position="103"/>
        <end position="125"/>
    </location>
</feature>
<dbReference type="RefSeq" id="WP_185126307.1">
    <property type="nucleotide sequence ID" value="NZ_CAJEWD010000008.1"/>
</dbReference>
<proteinExistence type="predicted"/>
<keyword evidence="2 5" id="KW-0812">Transmembrane</keyword>
<dbReference type="Pfam" id="PF07457">
    <property type="entry name" value="DUF1516"/>
    <property type="match status" value="1"/>
</dbReference>
<evidence type="ECO:0000256" key="1">
    <source>
        <dbReference type="ARBA" id="ARBA00022475"/>
    </source>
</evidence>
<evidence type="ECO:0000313" key="6">
    <source>
        <dbReference type="EMBL" id="CAD2079955.1"/>
    </source>
</evidence>
<keyword evidence="3 5" id="KW-1133">Transmembrane helix</keyword>
<keyword evidence="4 5" id="KW-0472">Membrane</keyword>
<reference evidence="6 7" key="1">
    <citation type="submission" date="2020-07" db="EMBL/GenBank/DDBJ databases">
        <authorList>
            <person name="Criscuolo A."/>
        </authorList>
    </citation>
    <scope>NUCLEOTIDE SEQUENCE [LARGE SCALE GENOMIC DNA]</scope>
    <source>
        <strain evidence="6">CIP111649</strain>
    </source>
</reference>
<feature type="transmembrane region" description="Helical" evidence="5">
    <location>
        <begin position="6"/>
        <end position="23"/>
    </location>
</feature>
<evidence type="ECO:0000256" key="4">
    <source>
        <dbReference type="ARBA" id="ARBA00023136"/>
    </source>
</evidence>
<dbReference type="AlphaFoldDB" id="A0A6V7RNK3"/>
<protein>
    <submittedName>
        <fullName evidence="6">Uncharacterized protein</fullName>
    </submittedName>
</protein>
<sequence>MIHLHITAIVVSIILFLVVYFMYRGNNSADNKVAKILHMVLRLFYLIVLFSGLMIYVGNMEGISNSGSHMQYGIKVLLGLLSVVFMEVSIVRLKKQSTSATMLMILTLVLIIATIVMGSVLPLGIL</sequence>
<evidence type="ECO:0000313" key="7">
    <source>
        <dbReference type="Proteomes" id="UP000589351"/>
    </source>
</evidence>
<evidence type="ECO:0000256" key="2">
    <source>
        <dbReference type="ARBA" id="ARBA00022692"/>
    </source>
</evidence>
<keyword evidence="1" id="KW-1003">Cell membrane</keyword>